<dbReference type="GeneID" id="63777621"/>
<dbReference type="AlphaFoldDB" id="A0A1Y2DBJ8"/>
<dbReference type="OrthoDB" id="5188169at2759"/>
<organism evidence="1 2">
    <name type="scientific">Pseudomassariella vexata</name>
    <dbReference type="NCBI Taxonomy" id="1141098"/>
    <lineage>
        <taxon>Eukaryota</taxon>
        <taxon>Fungi</taxon>
        <taxon>Dikarya</taxon>
        <taxon>Ascomycota</taxon>
        <taxon>Pezizomycotina</taxon>
        <taxon>Sordariomycetes</taxon>
        <taxon>Xylariomycetidae</taxon>
        <taxon>Amphisphaeriales</taxon>
        <taxon>Pseudomassariaceae</taxon>
        <taxon>Pseudomassariella</taxon>
    </lineage>
</organism>
<evidence type="ECO:0000313" key="1">
    <source>
        <dbReference type="EMBL" id="ORY56640.1"/>
    </source>
</evidence>
<name>A0A1Y2DBJ8_9PEZI</name>
<proteinExistence type="predicted"/>
<dbReference type="InParanoid" id="A0A1Y2DBJ8"/>
<keyword evidence="2" id="KW-1185">Reference proteome</keyword>
<protein>
    <submittedName>
        <fullName evidence="1">Uncharacterized protein</fullName>
    </submittedName>
</protein>
<dbReference type="EMBL" id="MCFJ01000022">
    <property type="protein sequence ID" value="ORY56640.1"/>
    <property type="molecule type" value="Genomic_DNA"/>
</dbReference>
<comment type="caution">
    <text evidence="1">The sequence shown here is derived from an EMBL/GenBank/DDBJ whole genome shotgun (WGS) entry which is preliminary data.</text>
</comment>
<dbReference type="Proteomes" id="UP000193689">
    <property type="component" value="Unassembled WGS sequence"/>
</dbReference>
<accession>A0A1Y2DBJ8</accession>
<gene>
    <name evidence="1" type="ORF">BCR38DRAFT_450810</name>
</gene>
<sequence>MFRVWHLYLELLQSSTASAPKRNIPNSKAFPPHPNTSQSTIYFARPTRATFTLIVIMQPSTMAMSRLAAQRRFMQTASRVTPAKALPRATTAQMTRFFPGVVVVGAVYGVVSYVRSQLRHESSSMDRIFAQQNTPEVEAARKRDLKVETMGDPRKTMLNLLG</sequence>
<reference evidence="1 2" key="1">
    <citation type="submission" date="2016-07" db="EMBL/GenBank/DDBJ databases">
        <title>Pervasive Adenine N6-methylation of Active Genes in Fungi.</title>
        <authorList>
            <consortium name="DOE Joint Genome Institute"/>
            <person name="Mondo S.J."/>
            <person name="Dannebaum R.O."/>
            <person name="Kuo R.C."/>
            <person name="Labutti K."/>
            <person name="Haridas S."/>
            <person name="Kuo A."/>
            <person name="Salamov A."/>
            <person name="Ahrendt S.R."/>
            <person name="Lipzen A."/>
            <person name="Sullivan W."/>
            <person name="Andreopoulos W.B."/>
            <person name="Clum A."/>
            <person name="Lindquist E."/>
            <person name="Daum C."/>
            <person name="Ramamoorthy G.K."/>
            <person name="Gryganskyi A."/>
            <person name="Culley D."/>
            <person name="Magnuson J.K."/>
            <person name="James T.Y."/>
            <person name="O'Malley M.A."/>
            <person name="Stajich J.E."/>
            <person name="Spatafora J.W."/>
            <person name="Visel A."/>
            <person name="Grigoriev I.V."/>
        </authorList>
    </citation>
    <scope>NUCLEOTIDE SEQUENCE [LARGE SCALE GENOMIC DNA]</scope>
    <source>
        <strain evidence="1 2">CBS 129021</strain>
    </source>
</reference>
<evidence type="ECO:0000313" key="2">
    <source>
        <dbReference type="Proteomes" id="UP000193689"/>
    </source>
</evidence>
<dbReference type="RefSeq" id="XP_040710219.1">
    <property type="nucleotide sequence ID" value="XM_040861409.1"/>
</dbReference>